<gene>
    <name evidence="2" type="ORF">APLA_LOCUS16566</name>
</gene>
<accession>A0A8S1BIT5</accession>
<keyword evidence="3" id="KW-1185">Reference proteome</keyword>
<evidence type="ECO:0000256" key="1">
    <source>
        <dbReference type="SAM" id="MobiDB-lite"/>
    </source>
</evidence>
<evidence type="ECO:0000313" key="2">
    <source>
        <dbReference type="EMBL" id="CAB3258523.1"/>
    </source>
</evidence>
<feature type="compositionally biased region" description="Polar residues" evidence="1">
    <location>
        <begin position="132"/>
        <end position="145"/>
    </location>
</feature>
<dbReference type="EMBL" id="CADEBC010000598">
    <property type="protein sequence ID" value="CAB3258523.1"/>
    <property type="molecule type" value="Genomic_DNA"/>
</dbReference>
<dbReference type="AlphaFoldDB" id="A0A8S1BIT5"/>
<feature type="compositionally biased region" description="Basic and acidic residues" evidence="1">
    <location>
        <begin position="118"/>
        <end position="131"/>
    </location>
</feature>
<organism evidence="2 3">
    <name type="scientific">Arctia plantaginis</name>
    <name type="common">Wood tiger moth</name>
    <name type="synonym">Phalaena plantaginis</name>
    <dbReference type="NCBI Taxonomy" id="874455"/>
    <lineage>
        <taxon>Eukaryota</taxon>
        <taxon>Metazoa</taxon>
        <taxon>Ecdysozoa</taxon>
        <taxon>Arthropoda</taxon>
        <taxon>Hexapoda</taxon>
        <taxon>Insecta</taxon>
        <taxon>Pterygota</taxon>
        <taxon>Neoptera</taxon>
        <taxon>Endopterygota</taxon>
        <taxon>Lepidoptera</taxon>
        <taxon>Glossata</taxon>
        <taxon>Ditrysia</taxon>
        <taxon>Noctuoidea</taxon>
        <taxon>Erebidae</taxon>
        <taxon>Arctiinae</taxon>
        <taxon>Arctia</taxon>
    </lineage>
</organism>
<reference evidence="2 3" key="1">
    <citation type="submission" date="2020-04" db="EMBL/GenBank/DDBJ databases">
        <authorList>
            <person name="Wallbank WR R."/>
            <person name="Pardo Diaz C."/>
            <person name="Kozak K."/>
            <person name="Martin S."/>
            <person name="Jiggins C."/>
            <person name="Moest M."/>
            <person name="Warren A I."/>
            <person name="Byers J.R.P. K."/>
            <person name="Montejo-Kovacevich G."/>
            <person name="Yen C E."/>
        </authorList>
    </citation>
    <scope>NUCLEOTIDE SEQUENCE [LARGE SCALE GENOMIC DNA]</scope>
</reference>
<protein>
    <recommendedName>
        <fullName evidence="4">C2H2-type domain-containing protein</fullName>
    </recommendedName>
</protein>
<evidence type="ECO:0008006" key="4">
    <source>
        <dbReference type="Google" id="ProtNLM"/>
    </source>
</evidence>
<sequence length="257" mass="29157">MEKLVAIFSKNCVLMGDIDSYCLVCSIPLTGDVLEHIRCPEHDTKLKQTVYFEKYKDDFIKKVEGGYQCLTCNKVVSNTEICKHLDSEQHKVARVSLGCTRNDADNNQPNIDQINEEKKEQTTENEAHGDDTQATSSKNVDTEVLSDNSSVTEGKAIKKPTAVSIELETYANKHGLIVTQDRFSLNCQIESLYHCGFCGVFQKEFGSILDHLNTALHEHQKDTKKKILQRIKDEGLLNHHSTKEINIFERFLALSEY</sequence>
<dbReference type="OrthoDB" id="7491038at2759"/>
<proteinExistence type="predicted"/>
<dbReference type="Proteomes" id="UP000494106">
    <property type="component" value="Unassembled WGS sequence"/>
</dbReference>
<evidence type="ECO:0000313" key="3">
    <source>
        <dbReference type="Proteomes" id="UP000494106"/>
    </source>
</evidence>
<comment type="caution">
    <text evidence="2">The sequence shown here is derived from an EMBL/GenBank/DDBJ whole genome shotgun (WGS) entry which is preliminary data.</text>
</comment>
<name>A0A8S1BIT5_ARCPL</name>
<feature type="region of interest" description="Disordered" evidence="1">
    <location>
        <begin position="118"/>
        <end position="145"/>
    </location>
</feature>